<evidence type="ECO:0000313" key="2">
    <source>
        <dbReference type="EMBL" id="AMM45049.1"/>
    </source>
</evidence>
<reference evidence="2 3" key="1">
    <citation type="submission" date="2015-08" db="EMBL/GenBank/DDBJ databases">
        <authorList>
            <person name="Babu N.S."/>
            <person name="Beckwith C.J."/>
            <person name="Beseler K.G."/>
            <person name="Brison A."/>
            <person name="Carone J.V."/>
            <person name="Caskin T.P."/>
            <person name="Diamond M."/>
            <person name="Durham M.E."/>
            <person name="Foxe J.M."/>
            <person name="Go M."/>
            <person name="Henderson B.A."/>
            <person name="Jones I.B."/>
            <person name="McGettigan J.A."/>
            <person name="Micheletti S.J."/>
            <person name="Nasrallah M.E."/>
            <person name="Ortiz D."/>
            <person name="Piller C.R."/>
            <person name="Privatt S.R."/>
            <person name="Schneider S.L."/>
            <person name="Sharp S."/>
            <person name="Smith T.C."/>
            <person name="Stanton J.D."/>
            <person name="Ullery H.E."/>
            <person name="Wilson R.J."/>
            <person name="Serrano M.G."/>
            <person name="Buck G."/>
            <person name="Lee V."/>
            <person name="Wang Y."/>
            <person name="Carvalho R."/>
            <person name="Voegtly L."/>
            <person name="Shi R."/>
            <person name="Duckworth R."/>
            <person name="Johnson A."/>
            <person name="Loviza R."/>
            <person name="Walstead R."/>
            <person name="Shah Z."/>
            <person name="Kiflezghi M."/>
            <person name="Wade K."/>
            <person name="Ball S.L."/>
            <person name="Bradley K.W."/>
            <person name="Asai D.J."/>
            <person name="Bowman C.A."/>
            <person name="Russell D.A."/>
            <person name="Pope W.H."/>
            <person name="Jacobs-Sera D."/>
            <person name="Hendrix R.W."/>
            <person name="Hatfull G.F."/>
        </authorList>
    </citation>
    <scope>NUCLEOTIDE SEQUENCE [LARGE SCALE GENOMIC DNA]</scope>
</reference>
<keyword evidence="1" id="KW-0812">Transmembrane</keyword>
<gene>
    <name evidence="2" type="ORF">SP15_244</name>
</gene>
<sequence length="97" mass="11053">MTNTRTSRHQRKGIFGKLFLLATLIVILFYGVNYVAFSKTSKADAPVDLGRKVEVVLQNGNIMTTREAYIVKEDGKVYYRSKTNQIDITGCEIKYLE</sequence>
<dbReference type="KEGG" id="vg:29125417"/>
<proteinExistence type="predicted"/>
<dbReference type="GeneID" id="29125417"/>
<dbReference type="Proteomes" id="UP000203261">
    <property type="component" value="Segment"/>
</dbReference>
<protein>
    <submittedName>
        <fullName evidence="2">Putative membrane protein</fullName>
    </submittedName>
</protein>
<dbReference type="RefSeq" id="YP_009302638.1">
    <property type="nucleotide sequence ID" value="NC_031245.1"/>
</dbReference>
<dbReference type="EMBL" id="KT624200">
    <property type="protein sequence ID" value="AMM45049.1"/>
    <property type="molecule type" value="Genomic_DNA"/>
</dbReference>
<feature type="transmembrane region" description="Helical" evidence="1">
    <location>
        <begin position="18"/>
        <end position="37"/>
    </location>
</feature>
<evidence type="ECO:0000256" key="1">
    <source>
        <dbReference type="SAM" id="Phobius"/>
    </source>
</evidence>
<organism evidence="2 3">
    <name type="scientific">Bacillus phage SP-15</name>
    <dbReference type="NCBI Taxonomy" id="1792032"/>
    <lineage>
        <taxon>Viruses</taxon>
        <taxon>Duplodnaviria</taxon>
        <taxon>Heunggongvirae</taxon>
        <taxon>Uroviricota</taxon>
        <taxon>Caudoviricetes</taxon>
        <taxon>Thornevirus</taxon>
        <taxon>Thornevirus SP15</taxon>
    </lineage>
</organism>
<accession>A0A127AWH6</accession>
<name>A0A127AWH6_9CAUD</name>
<keyword evidence="3" id="KW-1185">Reference proteome</keyword>
<keyword evidence="1" id="KW-0472">Membrane</keyword>
<keyword evidence="1" id="KW-1133">Transmembrane helix</keyword>
<evidence type="ECO:0000313" key="3">
    <source>
        <dbReference type="Proteomes" id="UP000203261"/>
    </source>
</evidence>